<dbReference type="InterPro" id="IPR036397">
    <property type="entry name" value="RNaseH_sf"/>
</dbReference>
<dbReference type="PROSITE" id="PS50994">
    <property type="entry name" value="INTEGRASE"/>
    <property type="match status" value="1"/>
</dbReference>
<evidence type="ECO:0000313" key="4">
    <source>
        <dbReference type="Proteomes" id="UP001186944"/>
    </source>
</evidence>
<dbReference type="InterPro" id="IPR012337">
    <property type="entry name" value="RNaseH-like_sf"/>
</dbReference>
<dbReference type="EMBL" id="VSWD01000007">
    <property type="protein sequence ID" value="KAK3098824.1"/>
    <property type="molecule type" value="Genomic_DNA"/>
</dbReference>
<gene>
    <name evidence="3" type="ORF">FSP39_023446</name>
</gene>
<dbReference type="GO" id="GO:0003676">
    <property type="term" value="F:nucleic acid binding"/>
    <property type="evidence" value="ECO:0007669"/>
    <property type="project" value="InterPro"/>
</dbReference>
<accession>A0AA88YKV1</accession>
<dbReference type="InterPro" id="IPR050951">
    <property type="entry name" value="Retrovirus_Pol_polyprotein"/>
</dbReference>
<evidence type="ECO:0000256" key="1">
    <source>
        <dbReference type="SAM" id="MobiDB-lite"/>
    </source>
</evidence>
<dbReference type="SUPFAM" id="SSF53098">
    <property type="entry name" value="Ribonuclease H-like"/>
    <property type="match status" value="1"/>
</dbReference>
<dbReference type="GO" id="GO:0015074">
    <property type="term" value="P:DNA integration"/>
    <property type="evidence" value="ECO:0007669"/>
    <property type="project" value="InterPro"/>
</dbReference>
<dbReference type="Gene3D" id="3.30.420.10">
    <property type="entry name" value="Ribonuclease H-like superfamily/Ribonuclease H"/>
    <property type="match status" value="1"/>
</dbReference>
<feature type="domain" description="Integrase catalytic" evidence="2">
    <location>
        <begin position="1"/>
        <end position="84"/>
    </location>
</feature>
<protein>
    <recommendedName>
        <fullName evidence="2">Integrase catalytic domain-containing protein</fullName>
    </recommendedName>
</protein>
<feature type="region of interest" description="Disordered" evidence="1">
    <location>
        <begin position="213"/>
        <end position="274"/>
    </location>
</feature>
<dbReference type="PANTHER" id="PTHR37984">
    <property type="entry name" value="PROTEIN CBG26694"/>
    <property type="match status" value="1"/>
</dbReference>
<name>A0AA88YKV1_PINIB</name>
<evidence type="ECO:0000259" key="2">
    <source>
        <dbReference type="PROSITE" id="PS50994"/>
    </source>
</evidence>
<evidence type="ECO:0000313" key="3">
    <source>
        <dbReference type="EMBL" id="KAK3098824.1"/>
    </source>
</evidence>
<keyword evidence="4" id="KW-1185">Reference proteome</keyword>
<dbReference type="PANTHER" id="PTHR37984:SF15">
    <property type="entry name" value="INTEGRASE CATALYTIC DOMAIN-CONTAINING PROTEIN"/>
    <property type="match status" value="1"/>
</dbReference>
<feature type="compositionally biased region" description="Low complexity" evidence="1">
    <location>
        <begin position="222"/>
        <end position="257"/>
    </location>
</feature>
<dbReference type="InterPro" id="IPR001584">
    <property type="entry name" value="Integrase_cat-core"/>
</dbReference>
<comment type="caution">
    <text evidence="3">The sequence shown here is derived from an EMBL/GenBank/DDBJ whole genome shotgun (WGS) entry which is preliminary data.</text>
</comment>
<organism evidence="3 4">
    <name type="scientific">Pinctada imbricata</name>
    <name type="common">Atlantic pearl-oyster</name>
    <name type="synonym">Pinctada martensii</name>
    <dbReference type="NCBI Taxonomy" id="66713"/>
    <lineage>
        <taxon>Eukaryota</taxon>
        <taxon>Metazoa</taxon>
        <taxon>Spiralia</taxon>
        <taxon>Lophotrochozoa</taxon>
        <taxon>Mollusca</taxon>
        <taxon>Bivalvia</taxon>
        <taxon>Autobranchia</taxon>
        <taxon>Pteriomorphia</taxon>
        <taxon>Pterioida</taxon>
        <taxon>Pterioidea</taxon>
        <taxon>Pteriidae</taxon>
        <taxon>Pinctada</taxon>
    </lineage>
</organism>
<dbReference type="Proteomes" id="UP001186944">
    <property type="component" value="Unassembled WGS sequence"/>
</dbReference>
<sequence>MSKLVNALCEVFDVTQHHTSAYHPNTNGMVERQNSTLAQCLRSYCSKEQGKWPELLPSIMMAFRKSPAMQSTEFSPFHLVFGEEMRLPFDTSLEPVDRLSEDAKCFVKHLMHKLKVAHDIARENHLAHQQKNKERHDASVRHPDFKIGDKVMFKVTKTPKGMSSKLHDKADRPFRIIQIGPNYTYKLVRCDNNKVHPSFINATNLKAYHDPNVLRTNIGTNSNDESQSDQQQVQSDQSRPSNRIVRQQSSQDQSNNSAARAPVDHCSQNGTSHRNDADKKWVFKRFLRGRFKHGKREIRVEWESNERTWEPDESFDDDVLEKINRIFTKRGKFKGMPCKLLLTMALFMVMTTVQTAPVETEKTMVNRLNYGVIFKPDSNIILVQQN</sequence>
<dbReference type="AlphaFoldDB" id="A0AA88YKV1"/>
<proteinExistence type="predicted"/>
<reference evidence="3" key="1">
    <citation type="submission" date="2019-08" db="EMBL/GenBank/DDBJ databases">
        <title>The improved chromosome-level genome for the pearl oyster Pinctada fucata martensii using PacBio sequencing and Hi-C.</title>
        <authorList>
            <person name="Zheng Z."/>
        </authorList>
    </citation>
    <scope>NUCLEOTIDE SEQUENCE</scope>
    <source>
        <strain evidence="3">ZZ-2019</strain>
        <tissue evidence="3">Adductor muscle</tissue>
    </source>
</reference>